<feature type="transmembrane region" description="Helical" evidence="1">
    <location>
        <begin position="12"/>
        <end position="33"/>
    </location>
</feature>
<feature type="transmembrane region" description="Helical" evidence="1">
    <location>
        <begin position="369"/>
        <end position="391"/>
    </location>
</feature>
<feature type="transmembrane region" description="Helical" evidence="1">
    <location>
        <begin position="48"/>
        <end position="68"/>
    </location>
</feature>
<feature type="transmembrane region" description="Helical" evidence="1">
    <location>
        <begin position="178"/>
        <end position="199"/>
    </location>
</feature>
<feature type="transmembrane region" description="Helical" evidence="1">
    <location>
        <begin position="139"/>
        <end position="158"/>
    </location>
</feature>
<dbReference type="Proteomes" id="UP001400965">
    <property type="component" value="Unassembled WGS sequence"/>
</dbReference>
<feature type="transmembrane region" description="Helical" evidence="1">
    <location>
        <begin position="251"/>
        <end position="270"/>
    </location>
</feature>
<evidence type="ECO:0000313" key="3">
    <source>
        <dbReference type="Proteomes" id="UP001400965"/>
    </source>
</evidence>
<accession>A0ABP3X705</accession>
<keyword evidence="1" id="KW-0812">Transmembrane</keyword>
<gene>
    <name evidence="2" type="ORF">GCM10008917_02390</name>
</gene>
<feature type="transmembrane region" description="Helical" evidence="1">
    <location>
        <begin position="211"/>
        <end position="239"/>
    </location>
</feature>
<evidence type="ECO:0000256" key="1">
    <source>
        <dbReference type="SAM" id="Phobius"/>
    </source>
</evidence>
<evidence type="ECO:0008006" key="4">
    <source>
        <dbReference type="Google" id="ProtNLM"/>
    </source>
</evidence>
<reference evidence="3" key="1">
    <citation type="journal article" date="2019" name="Int. J. Syst. Evol. Microbiol.">
        <title>The Global Catalogue of Microorganisms (GCM) 10K type strain sequencing project: providing services to taxonomists for standard genome sequencing and annotation.</title>
        <authorList>
            <consortium name="The Broad Institute Genomics Platform"/>
            <consortium name="The Broad Institute Genome Sequencing Center for Infectious Disease"/>
            <person name="Wu L."/>
            <person name="Ma J."/>
        </authorList>
    </citation>
    <scope>NUCLEOTIDE SEQUENCE [LARGE SCALE GENOMIC DNA]</scope>
    <source>
        <strain evidence="3">JCM 6486</strain>
    </source>
</reference>
<name>A0ABP3X705_9FIRM</name>
<organism evidence="2 3">
    <name type="scientific">Paraclostridium tenue</name>
    <dbReference type="NCBI Taxonomy" id="1737"/>
    <lineage>
        <taxon>Bacteria</taxon>
        <taxon>Bacillati</taxon>
        <taxon>Bacillota</taxon>
        <taxon>Clostridia</taxon>
        <taxon>Peptostreptococcales</taxon>
        <taxon>Peptostreptococcaceae</taxon>
        <taxon>Paraclostridium</taxon>
    </lineage>
</organism>
<keyword evidence="3" id="KW-1185">Reference proteome</keyword>
<protein>
    <recommendedName>
        <fullName evidence="4">Oligosaccharide repeat unit polymerase</fullName>
    </recommendedName>
</protein>
<comment type="caution">
    <text evidence="2">The sequence shown here is derived from an EMBL/GenBank/DDBJ whole genome shotgun (WGS) entry which is preliminary data.</text>
</comment>
<dbReference type="EMBL" id="BAAACP010000001">
    <property type="protein sequence ID" value="GAA0861357.1"/>
    <property type="molecule type" value="Genomic_DNA"/>
</dbReference>
<dbReference type="RefSeq" id="WP_346041282.1">
    <property type="nucleotide sequence ID" value="NZ_BAAACP010000001.1"/>
</dbReference>
<keyword evidence="1" id="KW-0472">Membrane</keyword>
<feature type="transmembrane region" description="Helical" evidence="1">
    <location>
        <begin position="397"/>
        <end position="419"/>
    </location>
</feature>
<proteinExistence type="predicted"/>
<feature type="transmembrane region" description="Helical" evidence="1">
    <location>
        <begin position="75"/>
        <end position="93"/>
    </location>
</feature>
<evidence type="ECO:0000313" key="2">
    <source>
        <dbReference type="EMBL" id="GAA0861357.1"/>
    </source>
</evidence>
<sequence length="425" mass="49331">MILKHSIKKQRITLMIYEFICFIALTMAYTMVIQPKFSYMGFELDFNIYNFLIGIALLIFFNLIGIFIKNNIIYAIWHIILIYNFYGTVIYYQYNNTSINIVISLSIFLLVMIIFSKINIKIKKSKYTVENNYFIMRRLTFLAIIATIPFFIFYGKYINIKNLLLIDVYETRALFREVSVNGIGYLIAPLTRVVCPVLLAYSIKYKKKSIFLLNLFVILYIYLCGAVKSIFIGAITVIVFYRGDYEEKPILFAKLIMFLTIGGILLYYMFDNIFLLDGFVRRVFFIPPKLDSEYYMYFNGHNTYWLHSAIGELLGIQRQILGGYDSLSMYTGEVLMGKPGFNANVGVLTEGYVSAGYIGVLIHSILISFIYRIISSININPILFGVIFIYIYYLNTAFLSVLLLTHGLLFLLLFSIMFLNRNVSN</sequence>
<feature type="transmembrane region" description="Helical" evidence="1">
    <location>
        <begin position="99"/>
        <end position="118"/>
    </location>
</feature>
<keyword evidence="1" id="KW-1133">Transmembrane helix</keyword>